<sequence>MKQKSDGANLRTNDLYRIPVVVHVIEPSTASSLITDAQIDGIITNLNDAYRGQGYYLGSPDVDIAFELAKYGPDCSAYPAGAITRFDASGNATYVSKGVFNQGVTWGQVQSWVTWDKDLYLNVWIVNRLDNGASGVGGPAEGFIGVAGEMSGGHDYVTPHEVGHYLGLAHPFPSRSECGCGDGDGLADTPPLISYGIGSNCDHNWGCSDAAMALINPCTNTPYGNIQKNIMNYLGGGCDKLFTNDQVNAMRATLETYHATLLTSPMLAPSAPTAAAIISGPDEYCTLDGFPTTRVSCICSEVSSITRNGSVINESGLGTKPLPGAGSSTVWNYTLTCANGLTASKSITFYNPGIRNVVTSCSSEDSWQVQFENPRNYLVTSSAGTVAGNTITGIPNTEEAIINIEDGDGCGNSVTLAIPCCAQKVTPAAQCSPTASNGLSVYFGLTNFTFGTINKNSGNSQEDGANYVDRTCTDVSVMNSGHSYPVSIRGNYTNSHRVKVYIDYNNDGIFTTGVANNELAFQGTTPGGNDNFISGSIAMPLTALRNIPLRVRVLADPASTSDACTIIGYNTGRTLVNYGSGQIEDFSITIQDPLPVTLISFDGKPDAEGIKLTWETAQEEQNKGFKIERSLDGLRFETKGLVTGGNTTLVKSKYTFLDSDVQQHLRYYYRLRQLDFDGKFTFSRIINVVSSKDLAPFYVFPNPIVGQEFRIAMQSPADYDLSFIALNGTQLLVSKELSEAPAGWVIKGKSEILPGLYTIKIRNKVNNQVHYLKAMVR</sequence>
<evidence type="ECO:0000256" key="1">
    <source>
        <dbReference type="ARBA" id="ARBA00008721"/>
    </source>
</evidence>
<evidence type="ECO:0008006" key="13">
    <source>
        <dbReference type="Google" id="ProtNLM"/>
    </source>
</evidence>
<dbReference type="InterPro" id="IPR045474">
    <property type="entry name" value="GEVED"/>
</dbReference>
<keyword evidence="8" id="KW-1015">Disulfide bond</keyword>
<evidence type="ECO:0000256" key="6">
    <source>
        <dbReference type="ARBA" id="ARBA00022833"/>
    </source>
</evidence>
<gene>
    <name evidence="11" type="ORF">GCM10007423_49810</name>
</gene>
<proteinExistence type="inferred from homology"/>
<keyword evidence="6" id="KW-0862">Zinc</keyword>
<dbReference type="Gene3D" id="2.60.40.10">
    <property type="entry name" value="Immunoglobulins"/>
    <property type="match status" value="1"/>
</dbReference>
<evidence type="ECO:0000256" key="8">
    <source>
        <dbReference type="ARBA" id="ARBA00023157"/>
    </source>
</evidence>
<dbReference type="PANTHER" id="PTHR47466">
    <property type="match status" value="1"/>
</dbReference>
<dbReference type="PANTHER" id="PTHR47466:SF1">
    <property type="entry name" value="METALLOPROTEASE MEP1 (AFU_ORTHOLOGUE AFUA_1G07730)-RELATED"/>
    <property type="match status" value="1"/>
</dbReference>
<keyword evidence="7" id="KW-0482">Metalloprotease</keyword>
<evidence type="ECO:0000256" key="2">
    <source>
        <dbReference type="ARBA" id="ARBA00022670"/>
    </source>
</evidence>
<keyword evidence="4" id="KW-0732">Signal</keyword>
<evidence type="ECO:0000313" key="12">
    <source>
        <dbReference type="Proteomes" id="UP000600214"/>
    </source>
</evidence>
<evidence type="ECO:0000256" key="5">
    <source>
        <dbReference type="ARBA" id="ARBA00022801"/>
    </source>
</evidence>
<evidence type="ECO:0000256" key="7">
    <source>
        <dbReference type="ARBA" id="ARBA00023049"/>
    </source>
</evidence>
<feature type="domain" description="Peptidase M43 pregnancy-associated plasma-A" evidence="9">
    <location>
        <begin position="158"/>
        <end position="255"/>
    </location>
</feature>
<dbReference type="InterPro" id="IPR013783">
    <property type="entry name" value="Ig-like_fold"/>
</dbReference>
<reference evidence="12" key="1">
    <citation type="journal article" date="2019" name="Int. J. Syst. Evol. Microbiol.">
        <title>The Global Catalogue of Microorganisms (GCM) 10K type strain sequencing project: providing services to taxonomists for standard genome sequencing and annotation.</title>
        <authorList>
            <consortium name="The Broad Institute Genomics Platform"/>
            <consortium name="The Broad Institute Genome Sequencing Center for Infectious Disease"/>
            <person name="Wu L."/>
            <person name="Ma J."/>
        </authorList>
    </citation>
    <scope>NUCLEOTIDE SEQUENCE [LARGE SCALE GENOMIC DNA]</scope>
    <source>
        <strain evidence="12">CGMCC 1.15288</strain>
    </source>
</reference>
<dbReference type="Gene3D" id="3.40.390.10">
    <property type="entry name" value="Collagenase (Catalytic Domain)"/>
    <property type="match status" value="1"/>
</dbReference>
<evidence type="ECO:0000313" key="11">
    <source>
        <dbReference type="EMBL" id="GGH48526.1"/>
    </source>
</evidence>
<name>A0ABQ1Z635_9BACT</name>
<dbReference type="EMBL" id="BMIA01000004">
    <property type="protein sequence ID" value="GGH48526.1"/>
    <property type="molecule type" value="Genomic_DNA"/>
</dbReference>
<dbReference type="InterPro" id="IPR008754">
    <property type="entry name" value="Peptidase_M43"/>
</dbReference>
<organism evidence="11 12">
    <name type="scientific">Dyadobacter endophyticus</name>
    <dbReference type="NCBI Taxonomy" id="1749036"/>
    <lineage>
        <taxon>Bacteria</taxon>
        <taxon>Pseudomonadati</taxon>
        <taxon>Bacteroidota</taxon>
        <taxon>Cytophagia</taxon>
        <taxon>Cytophagales</taxon>
        <taxon>Spirosomataceae</taxon>
        <taxon>Dyadobacter</taxon>
    </lineage>
</organism>
<dbReference type="SUPFAM" id="SSF55486">
    <property type="entry name" value="Metalloproteases ('zincins'), catalytic domain"/>
    <property type="match status" value="1"/>
</dbReference>
<dbReference type="Proteomes" id="UP000600214">
    <property type="component" value="Unassembled WGS sequence"/>
</dbReference>
<evidence type="ECO:0000259" key="9">
    <source>
        <dbReference type="Pfam" id="PF05572"/>
    </source>
</evidence>
<evidence type="ECO:0000259" key="10">
    <source>
        <dbReference type="Pfam" id="PF20009"/>
    </source>
</evidence>
<evidence type="ECO:0000256" key="3">
    <source>
        <dbReference type="ARBA" id="ARBA00022723"/>
    </source>
</evidence>
<dbReference type="Pfam" id="PF05572">
    <property type="entry name" value="Peptidase_M43"/>
    <property type="match status" value="1"/>
</dbReference>
<dbReference type="Pfam" id="PF20009">
    <property type="entry name" value="GEVED"/>
    <property type="match status" value="1"/>
</dbReference>
<keyword evidence="5" id="KW-0378">Hydrolase</keyword>
<protein>
    <recommendedName>
        <fullName evidence="13">Por secretion system C-terminal sorting domain-containing protein</fullName>
    </recommendedName>
</protein>
<dbReference type="InterPro" id="IPR024079">
    <property type="entry name" value="MetalloPept_cat_dom_sf"/>
</dbReference>
<feature type="domain" description="GEVED" evidence="10">
    <location>
        <begin position="498"/>
        <end position="589"/>
    </location>
</feature>
<comment type="caution">
    <text evidence="11">The sequence shown here is derived from an EMBL/GenBank/DDBJ whole genome shotgun (WGS) entry which is preliminary data.</text>
</comment>
<keyword evidence="2" id="KW-0645">Protease</keyword>
<accession>A0ABQ1Z635</accession>
<comment type="similarity">
    <text evidence="1">Belongs to the peptidase M43B family.</text>
</comment>
<keyword evidence="12" id="KW-1185">Reference proteome</keyword>
<keyword evidence="3" id="KW-0479">Metal-binding</keyword>
<evidence type="ECO:0000256" key="4">
    <source>
        <dbReference type="ARBA" id="ARBA00022729"/>
    </source>
</evidence>